<dbReference type="InterPro" id="IPR001969">
    <property type="entry name" value="Aspartic_peptidase_AS"/>
</dbReference>
<proteinExistence type="predicted"/>
<dbReference type="PANTHER" id="PTHR28208:SF3">
    <property type="entry name" value="PHOSPHATIDATE PHOSPHATASE APP1"/>
    <property type="match status" value="1"/>
</dbReference>
<dbReference type="PANTHER" id="PTHR28208">
    <property type="entry name" value="PHOSPHATIDATE PHOSPHATASE APP1"/>
    <property type="match status" value="1"/>
</dbReference>
<dbReference type="InterPro" id="IPR019236">
    <property type="entry name" value="APP1_cat"/>
</dbReference>
<dbReference type="EMBL" id="FOVN01000002">
    <property type="protein sequence ID" value="SFN65371.1"/>
    <property type="molecule type" value="Genomic_DNA"/>
</dbReference>
<evidence type="ECO:0000259" key="1">
    <source>
        <dbReference type="Pfam" id="PF09949"/>
    </source>
</evidence>
<dbReference type="RefSeq" id="WP_092207037.1">
    <property type="nucleotide sequence ID" value="NZ_FOVN01000002.1"/>
</dbReference>
<dbReference type="AlphaFoldDB" id="A0A1I5ASD9"/>
<feature type="domain" description="Phosphatidate phosphatase APP1 catalytic" evidence="1">
    <location>
        <begin position="123"/>
        <end position="272"/>
    </location>
</feature>
<dbReference type="PROSITE" id="PS00141">
    <property type="entry name" value="ASP_PROTEASE"/>
    <property type="match status" value="1"/>
</dbReference>
<name>A0A1I5ASD9_9FLAO</name>
<dbReference type="STRING" id="649333.SAMN04487989_102253"/>
<protein>
    <submittedName>
        <fullName evidence="2">Uncharacterized conserved protein</fullName>
    </submittedName>
</protein>
<dbReference type="GO" id="GO:0004190">
    <property type="term" value="F:aspartic-type endopeptidase activity"/>
    <property type="evidence" value="ECO:0007669"/>
    <property type="project" value="InterPro"/>
</dbReference>
<sequence>MNNKFMPVIWQISALHLTNNRTQIRGVILKNTPANFTNSKGFIINLLKVIQSYFIKACAHQSITVESNGVTYHTETDGSGSFQIITNQHHKGSILIKIANATRPLRIEQDYPIIFSNLKSEIDVISDIDDTIIVSNTANFFKRIITLAFQTPQKRQVIAYTQNLLESFRNRGANFYFVSKSESNLFGLICTFIKHNKLPKGTLYLTPHLKFLQLFNSKKPSNFKINHIKFIIENAPLKKYILLGDDTQRDMEIYAETVRSFPDSVLKIYIRKTSNREPSLSQKKMMTILLDSGVPVTYFKSADIFDMNDILKI</sequence>
<accession>A0A1I5ASD9</accession>
<dbReference type="InterPro" id="IPR052935">
    <property type="entry name" value="Mg2+_PAP"/>
</dbReference>
<organism evidence="2 3">
    <name type="scientific">Bizionia echini</name>
    <dbReference type="NCBI Taxonomy" id="649333"/>
    <lineage>
        <taxon>Bacteria</taxon>
        <taxon>Pseudomonadati</taxon>
        <taxon>Bacteroidota</taxon>
        <taxon>Flavobacteriia</taxon>
        <taxon>Flavobacteriales</taxon>
        <taxon>Flavobacteriaceae</taxon>
        <taxon>Bizionia</taxon>
    </lineage>
</organism>
<keyword evidence="3" id="KW-1185">Reference proteome</keyword>
<dbReference type="Pfam" id="PF09949">
    <property type="entry name" value="APP1_cat"/>
    <property type="match status" value="1"/>
</dbReference>
<dbReference type="GO" id="GO:0008195">
    <property type="term" value="F:phosphatidate phosphatase activity"/>
    <property type="evidence" value="ECO:0007669"/>
    <property type="project" value="InterPro"/>
</dbReference>
<evidence type="ECO:0000313" key="2">
    <source>
        <dbReference type="EMBL" id="SFN65371.1"/>
    </source>
</evidence>
<evidence type="ECO:0000313" key="3">
    <source>
        <dbReference type="Proteomes" id="UP000198705"/>
    </source>
</evidence>
<dbReference type="OrthoDB" id="9789875at2"/>
<dbReference type="Proteomes" id="UP000198705">
    <property type="component" value="Unassembled WGS sequence"/>
</dbReference>
<dbReference type="GO" id="GO:0006508">
    <property type="term" value="P:proteolysis"/>
    <property type="evidence" value="ECO:0007669"/>
    <property type="project" value="InterPro"/>
</dbReference>
<gene>
    <name evidence="2" type="ORF">SAMN04487989_102253</name>
</gene>
<reference evidence="3" key="1">
    <citation type="submission" date="2016-10" db="EMBL/GenBank/DDBJ databases">
        <authorList>
            <person name="Varghese N."/>
            <person name="Submissions S."/>
        </authorList>
    </citation>
    <scope>NUCLEOTIDE SEQUENCE [LARGE SCALE GENOMIC DNA]</scope>
    <source>
        <strain evidence="3">DSM 23925</strain>
    </source>
</reference>